<dbReference type="KEGG" id="uli:ETAA1_03460"/>
<protein>
    <submittedName>
        <fullName evidence="1">Uncharacterized protein</fullName>
    </submittedName>
</protein>
<organism evidence="1 2">
    <name type="scientific">Urbifossiella limnaea</name>
    <dbReference type="NCBI Taxonomy" id="2528023"/>
    <lineage>
        <taxon>Bacteria</taxon>
        <taxon>Pseudomonadati</taxon>
        <taxon>Planctomycetota</taxon>
        <taxon>Planctomycetia</taxon>
        <taxon>Gemmatales</taxon>
        <taxon>Gemmataceae</taxon>
        <taxon>Urbifossiella</taxon>
    </lineage>
</organism>
<name>A0A517XLS5_9BACT</name>
<dbReference type="Proteomes" id="UP000319576">
    <property type="component" value="Chromosome"/>
</dbReference>
<dbReference type="RefSeq" id="WP_202920584.1">
    <property type="nucleotide sequence ID" value="NZ_CP036273.1"/>
</dbReference>
<sequence length="171" mass="18428">MTSADWAASTDPQEMLSFLRERGPLSERKLTLLSAACCRRAWDRLVDPRSRQAVVVVERVADGDAGRDDLWAAREGAILAEVHLMNDHSVPSAVRLDRWLAARAVSFLCAALSQNPPAEDHLANAFGAVAGWTAYPRSGAEDEVAAGFAAVAALLRDIFGDPFAPITCLPE</sequence>
<keyword evidence="2" id="KW-1185">Reference proteome</keyword>
<dbReference type="AlphaFoldDB" id="A0A517XLS5"/>
<gene>
    <name evidence="1" type="ORF">ETAA1_03460</name>
</gene>
<evidence type="ECO:0000313" key="2">
    <source>
        <dbReference type="Proteomes" id="UP000319576"/>
    </source>
</evidence>
<evidence type="ECO:0000313" key="1">
    <source>
        <dbReference type="EMBL" id="QDU18458.1"/>
    </source>
</evidence>
<reference evidence="1 2" key="1">
    <citation type="submission" date="2019-02" db="EMBL/GenBank/DDBJ databases">
        <title>Deep-cultivation of Planctomycetes and their phenomic and genomic characterization uncovers novel biology.</title>
        <authorList>
            <person name="Wiegand S."/>
            <person name="Jogler M."/>
            <person name="Boedeker C."/>
            <person name="Pinto D."/>
            <person name="Vollmers J."/>
            <person name="Rivas-Marin E."/>
            <person name="Kohn T."/>
            <person name="Peeters S.H."/>
            <person name="Heuer A."/>
            <person name="Rast P."/>
            <person name="Oberbeckmann S."/>
            <person name="Bunk B."/>
            <person name="Jeske O."/>
            <person name="Meyerdierks A."/>
            <person name="Storesund J.E."/>
            <person name="Kallscheuer N."/>
            <person name="Luecker S."/>
            <person name="Lage O.M."/>
            <person name="Pohl T."/>
            <person name="Merkel B.J."/>
            <person name="Hornburger P."/>
            <person name="Mueller R.-W."/>
            <person name="Bruemmer F."/>
            <person name="Labrenz M."/>
            <person name="Spormann A.M."/>
            <person name="Op den Camp H."/>
            <person name="Overmann J."/>
            <person name="Amann R."/>
            <person name="Jetten M.S.M."/>
            <person name="Mascher T."/>
            <person name="Medema M.H."/>
            <person name="Devos D.P."/>
            <person name="Kaster A.-K."/>
            <person name="Ovreas L."/>
            <person name="Rohde M."/>
            <person name="Galperin M.Y."/>
            <person name="Jogler C."/>
        </authorList>
    </citation>
    <scope>NUCLEOTIDE SEQUENCE [LARGE SCALE GENOMIC DNA]</scope>
    <source>
        <strain evidence="1 2">ETA_A1</strain>
    </source>
</reference>
<accession>A0A517XLS5</accession>
<dbReference type="EMBL" id="CP036273">
    <property type="protein sequence ID" value="QDU18458.1"/>
    <property type="molecule type" value="Genomic_DNA"/>
</dbReference>
<proteinExistence type="predicted"/>